<accession>U9UPA6</accession>
<evidence type="ECO:0000313" key="1">
    <source>
        <dbReference type="EMBL" id="ESA22220.1"/>
    </source>
</evidence>
<proteinExistence type="predicted"/>
<dbReference type="VEuPathDB" id="FungiDB:RhiirFUN_014146"/>
<sequence>MVAKTTKCRRVRQAAKYEQDKLAVKRKRVRLAAKYEQAKLATKCRQSKRKKASTSKRSSYSIKQKKQVVAYAKSNGRNEAARHFQLNSSMGLAVTYTTAKITMFNILEEPEMIALYGNSTEKFKASFR</sequence>
<reference evidence="1" key="1">
    <citation type="submission" date="2013-07" db="EMBL/GenBank/DDBJ databases">
        <title>The genome of an arbuscular mycorrhizal fungus provides insights into the evolution of the oldest plant symbiosis.</title>
        <authorList>
            <consortium name="DOE Joint Genome Institute"/>
            <person name="Tisserant E."/>
            <person name="Malbreil M."/>
            <person name="Kuo A."/>
            <person name="Kohler A."/>
            <person name="Symeonidi A."/>
            <person name="Balestrini R."/>
            <person name="Charron P."/>
            <person name="Duensing N."/>
            <person name="Frei-dit-Frey N."/>
            <person name="Gianinazzi-Pearson V."/>
            <person name="Gilbert B."/>
            <person name="Handa Y."/>
            <person name="Hijri M."/>
            <person name="Kaul R."/>
            <person name="Kawaguchi M."/>
            <person name="Krajinski F."/>
            <person name="Lammers P."/>
            <person name="Lapierre D."/>
            <person name="Masclaux F.G."/>
            <person name="Murat C."/>
            <person name="Morin E."/>
            <person name="Ndikumana S."/>
            <person name="Pagni M."/>
            <person name="Petitpierre D."/>
            <person name="Requena N."/>
            <person name="Rosikiewicz P."/>
            <person name="Riley R."/>
            <person name="Saito K."/>
            <person name="San Clemente H."/>
            <person name="Shapiro H."/>
            <person name="van Tuinen D."/>
            <person name="Becard G."/>
            <person name="Bonfante P."/>
            <person name="Paszkowski U."/>
            <person name="Shachar-Hill Y."/>
            <person name="Young J.P."/>
            <person name="Sanders I.R."/>
            <person name="Henrissat B."/>
            <person name="Rensing S.A."/>
            <person name="Grigoriev I.V."/>
            <person name="Corradi N."/>
            <person name="Roux C."/>
            <person name="Martin F."/>
        </authorList>
    </citation>
    <scope>NUCLEOTIDE SEQUENCE</scope>
    <source>
        <strain evidence="1">DAOM 197198</strain>
    </source>
</reference>
<protein>
    <submittedName>
        <fullName evidence="1">Uncharacterized protein</fullName>
    </submittedName>
</protein>
<organism evidence="1">
    <name type="scientific">Rhizophagus irregularis (strain DAOM 181602 / DAOM 197198 / MUCL 43194)</name>
    <name type="common">Arbuscular mycorrhizal fungus</name>
    <name type="synonym">Glomus intraradices</name>
    <dbReference type="NCBI Taxonomy" id="747089"/>
    <lineage>
        <taxon>Eukaryota</taxon>
        <taxon>Fungi</taxon>
        <taxon>Fungi incertae sedis</taxon>
        <taxon>Mucoromycota</taxon>
        <taxon>Glomeromycotina</taxon>
        <taxon>Glomeromycetes</taxon>
        <taxon>Glomerales</taxon>
        <taxon>Glomeraceae</taxon>
        <taxon>Rhizophagus</taxon>
    </lineage>
</organism>
<dbReference type="EMBL" id="KI275766">
    <property type="protein sequence ID" value="ESA22220.1"/>
    <property type="molecule type" value="Genomic_DNA"/>
</dbReference>
<name>U9UPA6_RHIID</name>
<dbReference type="AlphaFoldDB" id="U9UPA6"/>
<gene>
    <name evidence="1" type="ORF">GLOINDRAFT_16653</name>
</gene>
<dbReference type="HOGENOM" id="CLU_160869_0_0_1"/>